<feature type="region of interest" description="Disordered" evidence="1">
    <location>
        <begin position="1"/>
        <end position="102"/>
    </location>
</feature>
<name>A0A835WLC0_9CHLO</name>
<sequence length="479" mass="50196">MSPDSQRSTFGDSVRTHNNIAFSPHGGGISTSSIDEQVFSPGTPDGVRKPCSGDAAEVLVSLAPGDPHSSRSRRVRLSVPGEQSPCCPGDLSDSEEDRPSSGVCRVGIRRVGAASTWRRRVSCPATLASTSSSSGEEPSTSSCGLSPKTPQRHLYRPSWPAPRSILRSSCQLQGTSSVAPTTAGSFGVCCPSAASTSGLASPSQARHLPGASTSPTFSYPAVNAPASEDDNVLLIPPALAAAAAALSPEDAALFDADMRDLEACGLVEWQSADDLHAAALVRLAGSTDWARLAAGLNASPVGWADEEAADRLLLSPQWREAMAHQQAHAATAAGGDAVSAMQAAVAKLRQEQDGAAEEQVEQEPQLAGTLSSAFSMSHEDRLLFGADMADLEAFGLVDWQVADLEQRVTSTRLQRLSEQMAQMLADMQAEGRQRQQQQQWQWQGREGMQQRGGSWCGVEACGAPGAPCGAEAPRLVAVV</sequence>
<keyword evidence="3" id="KW-1185">Reference proteome</keyword>
<evidence type="ECO:0000256" key="1">
    <source>
        <dbReference type="SAM" id="MobiDB-lite"/>
    </source>
</evidence>
<proteinExistence type="predicted"/>
<dbReference type="Proteomes" id="UP000613740">
    <property type="component" value="Unassembled WGS sequence"/>
</dbReference>
<organism evidence="2 3">
    <name type="scientific">Chlamydomonas schloesseri</name>
    <dbReference type="NCBI Taxonomy" id="2026947"/>
    <lineage>
        <taxon>Eukaryota</taxon>
        <taxon>Viridiplantae</taxon>
        <taxon>Chlorophyta</taxon>
        <taxon>core chlorophytes</taxon>
        <taxon>Chlorophyceae</taxon>
        <taxon>CS clade</taxon>
        <taxon>Chlamydomonadales</taxon>
        <taxon>Chlamydomonadaceae</taxon>
        <taxon>Chlamydomonas</taxon>
    </lineage>
</organism>
<accession>A0A835WLC0</accession>
<evidence type="ECO:0000313" key="2">
    <source>
        <dbReference type="EMBL" id="KAG2449373.1"/>
    </source>
</evidence>
<gene>
    <name evidence="2" type="ORF">HYH02_005526</name>
</gene>
<evidence type="ECO:0000313" key="3">
    <source>
        <dbReference type="Proteomes" id="UP000613740"/>
    </source>
</evidence>
<dbReference type="AlphaFoldDB" id="A0A835WLC0"/>
<dbReference type="EMBL" id="JAEHOD010000014">
    <property type="protein sequence ID" value="KAG2449373.1"/>
    <property type="molecule type" value="Genomic_DNA"/>
</dbReference>
<feature type="compositionally biased region" description="Low complexity" evidence="1">
    <location>
        <begin position="125"/>
        <end position="144"/>
    </location>
</feature>
<feature type="compositionally biased region" description="Polar residues" evidence="1">
    <location>
        <begin position="1"/>
        <end position="21"/>
    </location>
</feature>
<reference evidence="2" key="1">
    <citation type="journal article" date="2020" name="bioRxiv">
        <title>Comparative genomics of Chlamydomonas.</title>
        <authorList>
            <person name="Craig R.J."/>
            <person name="Hasan A.R."/>
            <person name="Ness R.W."/>
            <person name="Keightley P.D."/>
        </authorList>
    </citation>
    <scope>NUCLEOTIDE SEQUENCE</scope>
    <source>
        <strain evidence="2">CCAP 11/173</strain>
    </source>
</reference>
<dbReference type="OrthoDB" id="10563747at2759"/>
<feature type="region of interest" description="Disordered" evidence="1">
    <location>
        <begin position="125"/>
        <end position="157"/>
    </location>
</feature>
<comment type="caution">
    <text evidence="2">The sequence shown here is derived from an EMBL/GenBank/DDBJ whole genome shotgun (WGS) entry which is preliminary data.</text>
</comment>
<protein>
    <submittedName>
        <fullName evidence="2">Uncharacterized protein</fullName>
    </submittedName>
</protein>